<accession>A0A2Z7CRP1</accession>
<sequence length="402" mass="43901">MDSGHSDSSSCGEDQEFDSRAAAAYYSSSFVNHQVPPLPPPFDPFANFLQLQNPSALNTNVFWPRNTDLSSDLCHSNNIINFPFTAPTQPTTLVSSGNNLNEAPPASAAENGTLNRNPAARNTKKRSRASRRAPTTVLTTDTSNFRAMVQEFTGIPAPPFTSSSPFQRSRLDLFGASSSMRLKPHDAAQPPYLHRPFAPEMQRQPPPQLFLTSTASISSSSTTNSVASTSTPPMNYRSLSTPNSSVFNLISNPNLTPFLPTDHKFPFLSSILPSKIQGPFEIPTDHGLHSNVKTVGFDELSARRANVSATIGNLPNLISSDPVQPRNDHNNDNNAADGLDHVRAESRNNLNGIQSLSRNISRNERMNYLQNPSTDFHGEKGQENIGTRSSEGMMESWICSSE</sequence>
<dbReference type="AlphaFoldDB" id="A0A2Z7CRP1"/>
<proteinExistence type="predicted"/>
<dbReference type="PANTHER" id="PTHR33179">
    <property type="entry name" value="VQ MOTIF-CONTAINING PROTEIN"/>
    <property type="match status" value="1"/>
</dbReference>
<feature type="region of interest" description="Disordered" evidence="1">
    <location>
        <begin position="99"/>
        <end position="136"/>
    </location>
</feature>
<dbReference type="InterPro" id="IPR039609">
    <property type="entry name" value="VQ_15/22"/>
</dbReference>
<protein>
    <submittedName>
        <fullName evidence="3">VQ motif-containing protein</fullName>
    </submittedName>
</protein>
<evidence type="ECO:0000313" key="3">
    <source>
        <dbReference type="EMBL" id="KZV49761.1"/>
    </source>
</evidence>
<reference evidence="3 4" key="1">
    <citation type="journal article" date="2015" name="Proc. Natl. Acad. Sci. U.S.A.">
        <title>The resurrection genome of Boea hygrometrica: A blueprint for survival of dehydration.</title>
        <authorList>
            <person name="Xiao L."/>
            <person name="Yang G."/>
            <person name="Zhang L."/>
            <person name="Yang X."/>
            <person name="Zhao S."/>
            <person name="Ji Z."/>
            <person name="Zhou Q."/>
            <person name="Hu M."/>
            <person name="Wang Y."/>
            <person name="Chen M."/>
            <person name="Xu Y."/>
            <person name="Jin H."/>
            <person name="Xiao X."/>
            <person name="Hu G."/>
            <person name="Bao F."/>
            <person name="Hu Y."/>
            <person name="Wan P."/>
            <person name="Li L."/>
            <person name="Deng X."/>
            <person name="Kuang T."/>
            <person name="Xiang C."/>
            <person name="Zhu J.K."/>
            <person name="Oliver M.J."/>
            <person name="He Y."/>
        </authorList>
    </citation>
    <scope>NUCLEOTIDE SEQUENCE [LARGE SCALE GENOMIC DNA]</scope>
    <source>
        <strain evidence="4">cv. XS01</strain>
    </source>
</reference>
<dbReference type="OrthoDB" id="780193at2759"/>
<name>A0A2Z7CRP1_9LAMI</name>
<gene>
    <name evidence="3" type="ORF">F511_07312</name>
</gene>
<keyword evidence="4" id="KW-1185">Reference proteome</keyword>
<dbReference type="Pfam" id="PF05678">
    <property type="entry name" value="VQ"/>
    <property type="match status" value="1"/>
</dbReference>
<dbReference type="Proteomes" id="UP000250235">
    <property type="component" value="Unassembled WGS sequence"/>
</dbReference>
<evidence type="ECO:0000256" key="1">
    <source>
        <dbReference type="SAM" id="MobiDB-lite"/>
    </source>
</evidence>
<evidence type="ECO:0000313" key="4">
    <source>
        <dbReference type="Proteomes" id="UP000250235"/>
    </source>
</evidence>
<dbReference type="EMBL" id="KQ992981">
    <property type="protein sequence ID" value="KZV49761.1"/>
    <property type="molecule type" value="Genomic_DNA"/>
</dbReference>
<dbReference type="PANTHER" id="PTHR33179:SF4">
    <property type="entry name" value="VQ MOTIF-CONTAINING PROTEIN"/>
    <property type="match status" value="1"/>
</dbReference>
<feature type="region of interest" description="Disordered" evidence="1">
    <location>
        <begin position="371"/>
        <end position="402"/>
    </location>
</feature>
<feature type="domain" description="VQ" evidence="2">
    <location>
        <begin position="132"/>
        <end position="159"/>
    </location>
</feature>
<dbReference type="InterPro" id="IPR008889">
    <property type="entry name" value="VQ"/>
</dbReference>
<feature type="compositionally biased region" description="Basic residues" evidence="1">
    <location>
        <begin position="122"/>
        <end position="131"/>
    </location>
</feature>
<organism evidence="3 4">
    <name type="scientific">Dorcoceras hygrometricum</name>
    <dbReference type="NCBI Taxonomy" id="472368"/>
    <lineage>
        <taxon>Eukaryota</taxon>
        <taxon>Viridiplantae</taxon>
        <taxon>Streptophyta</taxon>
        <taxon>Embryophyta</taxon>
        <taxon>Tracheophyta</taxon>
        <taxon>Spermatophyta</taxon>
        <taxon>Magnoliopsida</taxon>
        <taxon>eudicotyledons</taxon>
        <taxon>Gunneridae</taxon>
        <taxon>Pentapetalae</taxon>
        <taxon>asterids</taxon>
        <taxon>lamiids</taxon>
        <taxon>Lamiales</taxon>
        <taxon>Gesneriaceae</taxon>
        <taxon>Didymocarpoideae</taxon>
        <taxon>Trichosporeae</taxon>
        <taxon>Loxocarpinae</taxon>
        <taxon>Dorcoceras</taxon>
    </lineage>
</organism>
<feature type="region of interest" description="Disordered" evidence="1">
    <location>
        <begin position="316"/>
        <end position="337"/>
    </location>
</feature>
<evidence type="ECO:0000259" key="2">
    <source>
        <dbReference type="Pfam" id="PF05678"/>
    </source>
</evidence>